<keyword evidence="1" id="KW-1133">Transmembrane helix</keyword>
<name>A0A0A8ZLD0_ARUDO</name>
<sequence length="30" mass="3245">MNLSTHFLRSPLAFSFCSCILPVGQGALFS</sequence>
<dbReference type="AlphaFoldDB" id="A0A0A8ZLD0"/>
<evidence type="ECO:0000313" key="2">
    <source>
        <dbReference type="EMBL" id="JAD37555.1"/>
    </source>
</evidence>
<reference evidence="2" key="2">
    <citation type="journal article" date="2015" name="Data Brief">
        <title>Shoot transcriptome of the giant reed, Arundo donax.</title>
        <authorList>
            <person name="Barrero R.A."/>
            <person name="Guerrero F.D."/>
            <person name="Moolhuijzen P."/>
            <person name="Goolsby J.A."/>
            <person name="Tidwell J."/>
            <person name="Bellgard S.E."/>
            <person name="Bellgard M.I."/>
        </authorList>
    </citation>
    <scope>NUCLEOTIDE SEQUENCE</scope>
    <source>
        <tissue evidence="2">Shoot tissue taken approximately 20 cm above the soil surface</tissue>
    </source>
</reference>
<dbReference type="EMBL" id="GBRH01260340">
    <property type="protein sequence ID" value="JAD37555.1"/>
    <property type="molecule type" value="Transcribed_RNA"/>
</dbReference>
<reference evidence="2" key="1">
    <citation type="submission" date="2014-09" db="EMBL/GenBank/DDBJ databases">
        <authorList>
            <person name="Magalhaes I.L.F."/>
            <person name="Oliveira U."/>
            <person name="Santos F.R."/>
            <person name="Vidigal T.H.D.A."/>
            <person name="Brescovit A.D."/>
            <person name="Santos A.J."/>
        </authorList>
    </citation>
    <scope>NUCLEOTIDE SEQUENCE</scope>
    <source>
        <tissue evidence="2">Shoot tissue taken approximately 20 cm above the soil surface</tissue>
    </source>
</reference>
<evidence type="ECO:0000256" key="1">
    <source>
        <dbReference type="SAM" id="Phobius"/>
    </source>
</evidence>
<feature type="transmembrane region" description="Helical" evidence="1">
    <location>
        <begin position="12"/>
        <end position="29"/>
    </location>
</feature>
<accession>A0A0A8ZLD0</accession>
<organism evidence="2">
    <name type="scientific">Arundo donax</name>
    <name type="common">Giant reed</name>
    <name type="synonym">Donax arundinaceus</name>
    <dbReference type="NCBI Taxonomy" id="35708"/>
    <lineage>
        <taxon>Eukaryota</taxon>
        <taxon>Viridiplantae</taxon>
        <taxon>Streptophyta</taxon>
        <taxon>Embryophyta</taxon>
        <taxon>Tracheophyta</taxon>
        <taxon>Spermatophyta</taxon>
        <taxon>Magnoliopsida</taxon>
        <taxon>Liliopsida</taxon>
        <taxon>Poales</taxon>
        <taxon>Poaceae</taxon>
        <taxon>PACMAD clade</taxon>
        <taxon>Arundinoideae</taxon>
        <taxon>Arundineae</taxon>
        <taxon>Arundo</taxon>
    </lineage>
</organism>
<keyword evidence="1" id="KW-0472">Membrane</keyword>
<protein>
    <submittedName>
        <fullName evidence="2">Uncharacterized protein</fullName>
    </submittedName>
</protein>
<keyword evidence="1" id="KW-0812">Transmembrane</keyword>
<proteinExistence type="predicted"/>